<dbReference type="AlphaFoldDB" id="A0A9W8P8P5"/>
<keyword evidence="4 7" id="KW-0653">Protein transport</keyword>
<dbReference type="SUPFAM" id="SSF69572">
    <property type="entry name" value="Activating enzymes of the ubiquitin-like proteins"/>
    <property type="match status" value="1"/>
</dbReference>
<evidence type="ECO:0000256" key="7">
    <source>
        <dbReference type="RuleBase" id="RU366022"/>
    </source>
</evidence>
<dbReference type="PANTHER" id="PTHR10953">
    <property type="entry name" value="UBIQUITIN-ACTIVATING ENZYME E1"/>
    <property type="match status" value="1"/>
</dbReference>
<dbReference type="CDD" id="cd01486">
    <property type="entry name" value="Apg7"/>
    <property type="match status" value="1"/>
</dbReference>
<dbReference type="InterPro" id="IPR006285">
    <property type="entry name" value="Atg7"/>
</dbReference>
<dbReference type="InterPro" id="IPR000594">
    <property type="entry name" value="ThiF_NAD_FAD-bd"/>
</dbReference>
<dbReference type="InterPro" id="IPR042523">
    <property type="entry name" value="Atg7_N_2"/>
</dbReference>
<proteinExistence type="inferred from homology"/>
<dbReference type="GO" id="GO:0019778">
    <property type="term" value="F:Atg12 activating enzyme activity"/>
    <property type="evidence" value="ECO:0007669"/>
    <property type="project" value="TreeGrafter"/>
</dbReference>
<dbReference type="Gene3D" id="3.40.50.720">
    <property type="entry name" value="NAD(P)-binding Rossmann-like Domain"/>
    <property type="match status" value="1"/>
</dbReference>
<evidence type="ECO:0000256" key="4">
    <source>
        <dbReference type="ARBA" id="ARBA00022927"/>
    </source>
</evidence>
<dbReference type="Gene3D" id="3.40.140.70">
    <property type="entry name" value="Ubiquitin-like modifier-activating enzyme ATG7 N-terminal domain"/>
    <property type="match status" value="1"/>
</dbReference>
<name>A0A9W8P8P5_9AGAR</name>
<dbReference type="GO" id="GO:0000422">
    <property type="term" value="P:autophagy of mitochondrion"/>
    <property type="evidence" value="ECO:0007669"/>
    <property type="project" value="TreeGrafter"/>
</dbReference>
<keyword evidence="11" id="KW-1185">Reference proteome</keyword>
<dbReference type="GO" id="GO:0006995">
    <property type="term" value="P:cellular response to nitrogen starvation"/>
    <property type="evidence" value="ECO:0007669"/>
    <property type="project" value="TreeGrafter"/>
</dbReference>
<dbReference type="GO" id="GO:0032446">
    <property type="term" value="P:protein modification by small protein conjugation"/>
    <property type="evidence" value="ECO:0007669"/>
    <property type="project" value="TreeGrafter"/>
</dbReference>
<comment type="similarity">
    <text evidence="1 7">Belongs to the ATG7 family.</text>
</comment>
<keyword evidence="7" id="KW-0963">Cytoplasm</keyword>
<dbReference type="GO" id="GO:0034727">
    <property type="term" value="P:piecemeal microautophagy of the nucleus"/>
    <property type="evidence" value="ECO:0007669"/>
    <property type="project" value="TreeGrafter"/>
</dbReference>
<accession>A0A9W8P8P5</accession>
<keyword evidence="5 7" id="KW-0072">Autophagy</keyword>
<dbReference type="GO" id="GO:0000045">
    <property type="term" value="P:autophagosome assembly"/>
    <property type="evidence" value="ECO:0007669"/>
    <property type="project" value="TreeGrafter"/>
</dbReference>
<feature type="active site" description="Glycyl thioester intermediate" evidence="6">
    <location>
        <position position="565"/>
    </location>
</feature>
<dbReference type="FunFam" id="3.40.50.720:FF:000243">
    <property type="entry name" value="Ubiquitin-like modifier-activating enzyme ATG7"/>
    <property type="match status" value="1"/>
</dbReference>
<evidence type="ECO:0000259" key="9">
    <source>
        <dbReference type="Pfam" id="PF16420"/>
    </source>
</evidence>
<evidence type="ECO:0000256" key="3">
    <source>
        <dbReference type="ARBA" id="ARBA00022448"/>
    </source>
</evidence>
<evidence type="ECO:0000256" key="2">
    <source>
        <dbReference type="ARBA" id="ARBA00017647"/>
    </source>
</evidence>
<dbReference type="InterPro" id="IPR042522">
    <property type="entry name" value="Atg7_N_1"/>
</dbReference>
<dbReference type="GO" id="GO:0015031">
    <property type="term" value="P:protein transport"/>
    <property type="evidence" value="ECO:0007669"/>
    <property type="project" value="UniProtKB-UniRule"/>
</dbReference>
<dbReference type="NCBIfam" id="TIGR01381">
    <property type="entry name" value="E1_like_apg7"/>
    <property type="match status" value="1"/>
</dbReference>
<evidence type="ECO:0000313" key="10">
    <source>
        <dbReference type="EMBL" id="KAJ3749194.1"/>
    </source>
</evidence>
<evidence type="ECO:0000256" key="5">
    <source>
        <dbReference type="ARBA" id="ARBA00023006"/>
    </source>
</evidence>
<dbReference type="Proteomes" id="UP001142393">
    <property type="component" value="Unassembled WGS sequence"/>
</dbReference>
<dbReference type="InterPro" id="IPR035985">
    <property type="entry name" value="Ubiquitin-activating_enz"/>
</dbReference>
<dbReference type="PANTHER" id="PTHR10953:SF3">
    <property type="entry name" value="UBIQUITIN-LIKE MODIFIER-ACTIVATING ENZYME ATG7"/>
    <property type="match status" value="1"/>
</dbReference>
<dbReference type="GO" id="GO:0000407">
    <property type="term" value="C:phagophore assembly site"/>
    <property type="evidence" value="ECO:0007669"/>
    <property type="project" value="UniProtKB-SubCell"/>
</dbReference>
<sequence length="708" mass="78386">MAQTIVQFTPLPSLTHPSFWHKLTELKLDVLKLSDAEVDITATYRVGRLIEDRESGPGTFVGVGGSLGVEEESFGLGHSSPAIGSAVAKGVVKNYNTIEEFKAADKSKLFNEAADKIWKSILETRSTALLNTFLLITYADLKKYRYYYWFAFPAFTSSPAWHIDAHPGWIGAGTPESKLSDQQLRVIYDQLHTSKQPFPYFLIRSSSSSAINVAAIEDYSPNTDTNETTTIGFIDPSAQPQNPGWPLRNLLAYFRALYPQSTSKLRIICWRDAEVPRGEEGWKSRVGTIFLGPDGVSADGSNVTTRPNAVGWEKNVQGKLGPRMADLAPMMDPVRLANQAVDLNLKLMRWRILPELDLEKISATKCLLLGAGTLGCYVARCLMGWGVRTISFVDSSRVSFSNPVRQPLFKFEDCLNGGRPKAECAAERLKEVWPGINATGYTLSIPMPGHPIPASPPSVLEQTKKDVAKLEELIETHDVVYLLMDSRESRWLPTVIARAKDKLVMNAALGFDSFLVMRHGARPEQHSVVQRDELGGSRKHLGCYYCNDIVAPADSLTDRTLDQMCTVTRPGLASMAASTAVELMMNVLQHPQGIRAPAPRPSVTNPLDNQFDEHGEGTSVLGLIPHQLRGYLAQFRNLHIVGAAYDKCTGCSETVLEAYESQGFDMMLNAFNDPKYLERLTGLDKLYEDGEKALEDVDWVEEEGGDDF</sequence>
<dbReference type="InterPro" id="IPR032197">
    <property type="entry name" value="Atg7_N"/>
</dbReference>
<keyword evidence="3 7" id="KW-0813">Transport</keyword>
<feature type="domain" description="THIF-type NAD/FAD binding fold" evidence="8">
    <location>
        <begin position="348"/>
        <end position="593"/>
    </location>
</feature>
<dbReference type="InterPro" id="IPR045886">
    <property type="entry name" value="ThiF/MoeB/HesA"/>
</dbReference>
<comment type="subunit">
    <text evidence="7">Homodimer.</text>
</comment>
<comment type="caution">
    <text evidence="10">The sequence shown here is derived from an EMBL/GenBank/DDBJ whole genome shotgun (WGS) entry which is preliminary data.</text>
</comment>
<keyword evidence="7" id="KW-0833">Ubl conjugation pathway</keyword>
<reference evidence="10 11" key="1">
    <citation type="journal article" date="2023" name="Proc. Natl. Acad. Sci. U.S.A.">
        <title>A global phylogenomic analysis of the shiitake genus Lentinula.</title>
        <authorList>
            <person name="Sierra-Patev S."/>
            <person name="Min B."/>
            <person name="Naranjo-Ortiz M."/>
            <person name="Looney B."/>
            <person name="Konkel Z."/>
            <person name="Slot J.C."/>
            <person name="Sakamoto Y."/>
            <person name="Steenwyk J.L."/>
            <person name="Rokas A."/>
            <person name="Carro J."/>
            <person name="Camarero S."/>
            <person name="Ferreira P."/>
            <person name="Molpeceres G."/>
            <person name="Ruiz-Duenas F.J."/>
            <person name="Serrano A."/>
            <person name="Henrissat B."/>
            <person name="Drula E."/>
            <person name="Hughes K.W."/>
            <person name="Mata J.L."/>
            <person name="Ishikawa N.K."/>
            <person name="Vargas-Isla R."/>
            <person name="Ushijima S."/>
            <person name="Smith C.A."/>
            <person name="Donoghue J."/>
            <person name="Ahrendt S."/>
            <person name="Andreopoulos W."/>
            <person name="He G."/>
            <person name="LaButti K."/>
            <person name="Lipzen A."/>
            <person name="Ng V."/>
            <person name="Riley R."/>
            <person name="Sandor L."/>
            <person name="Barry K."/>
            <person name="Martinez A.T."/>
            <person name="Xiao Y."/>
            <person name="Gibbons J.G."/>
            <person name="Terashima K."/>
            <person name="Grigoriev I.V."/>
            <person name="Hibbett D."/>
        </authorList>
    </citation>
    <scope>NUCLEOTIDE SEQUENCE [LARGE SCALE GENOMIC DNA]</scope>
    <source>
        <strain evidence="10 11">TFB7810</strain>
    </source>
</reference>
<dbReference type="GO" id="GO:0019779">
    <property type="term" value="F:Atg8 activating enzyme activity"/>
    <property type="evidence" value="ECO:0007669"/>
    <property type="project" value="TreeGrafter"/>
</dbReference>
<organism evidence="10 11">
    <name type="scientific">Lentinula detonsa</name>
    <dbReference type="NCBI Taxonomy" id="2804962"/>
    <lineage>
        <taxon>Eukaryota</taxon>
        <taxon>Fungi</taxon>
        <taxon>Dikarya</taxon>
        <taxon>Basidiomycota</taxon>
        <taxon>Agaricomycotina</taxon>
        <taxon>Agaricomycetes</taxon>
        <taxon>Agaricomycetidae</taxon>
        <taxon>Agaricales</taxon>
        <taxon>Marasmiineae</taxon>
        <taxon>Omphalotaceae</taxon>
        <taxon>Lentinula</taxon>
    </lineage>
</organism>
<comment type="subcellular location">
    <subcellularLocation>
        <location evidence="7">Cytoplasm</location>
    </subcellularLocation>
    <subcellularLocation>
        <location evidence="7">Preautophagosomal structure</location>
    </subcellularLocation>
</comment>
<evidence type="ECO:0000259" key="8">
    <source>
        <dbReference type="Pfam" id="PF00899"/>
    </source>
</evidence>
<feature type="domain" description="Ubiquitin-like modifier-activating enzyme Atg7 N-terminal" evidence="9">
    <location>
        <begin position="6"/>
        <end position="331"/>
    </location>
</feature>
<dbReference type="EMBL" id="JANVFU010000002">
    <property type="protein sequence ID" value="KAJ3749194.1"/>
    <property type="molecule type" value="Genomic_DNA"/>
</dbReference>
<dbReference type="Gene3D" id="3.40.140.100">
    <property type="entry name" value="Ubiquitin-like modifier-activating enzyme ATG7 C-terminal domain"/>
    <property type="match status" value="1"/>
</dbReference>
<dbReference type="Pfam" id="PF00899">
    <property type="entry name" value="ThiF"/>
    <property type="match status" value="1"/>
</dbReference>
<comment type="function">
    <text evidence="7">E1-like activating enzyme involved in the 2 ubiquitin-like systems required for cytoplasm to vacuole transport (Cvt) and autophagy. Activates ATG12 for its conjugation with ATG5 and ATG8 for its conjugation with phosphatidylethanolamine. Both systems are needed for the ATG8 association to Cvt vesicles and autophagosomes membranes. Autophagy is essential for maintenance of amino acid levels and protein synthesis under nitrogen starvation. Required for selective autophagic degradation of the nucleus (nucleophagy) as well as for mitophagy which contributes to regulate mitochondrial quantity and quality by eliminating the mitochondria to a basal level to fulfill cellular energy requirements and preventing excess ROS production.</text>
</comment>
<protein>
    <recommendedName>
        <fullName evidence="2 7">Ubiquitin-like modifier-activating enzyme ATG7</fullName>
    </recommendedName>
    <alternativeName>
        <fullName evidence="7">Autophagy-related protein 7</fullName>
    </alternativeName>
</protein>
<dbReference type="Pfam" id="PF16420">
    <property type="entry name" value="ATG7_N"/>
    <property type="match status" value="1"/>
</dbReference>
<gene>
    <name evidence="10" type="ORF">DFH05DRAFT_1475845</name>
</gene>
<evidence type="ECO:0000313" key="11">
    <source>
        <dbReference type="Proteomes" id="UP001142393"/>
    </source>
</evidence>
<evidence type="ECO:0000256" key="6">
    <source>
        <dbReference type="PIRSR" id="PIRSR606285-1"/>
    </source>
</evidence>
<evidence type="ECO:0000256" key="1">
    <source>
        <dbReference type="ARBA" id="ARBA00010931"/>
    </source>
</evidence>